<protein>
    <submittedName>
        <fullName evidence="1">Uncharacterized protein</fullName>
    </submittedName>
</protein>
<evidence type="ECO:0000313" key="2">
    <source>
        <dbReference type="Proteomes" id="UP000244201"/>
    </source>
</evidence>
<organism evidence="1 2">
    <name type="scientific">Streptomyces lunaelactis</name>
    <dbReference type="NCBI Taxonomy" id="1535768"/>
    <lineage>
        <taxon>Bacteria</taxon>
        <taxon>Bacillati</taxon>
        <taxon>Actinomycetota</taxon>
        <taxon>Actinomycetes</taxon>
        <taxon>Kitasatosporales</taxon>
        <taxon>Streptomycetaceae</taxon>
        <taxon>Streptomyces</taxon>
    </lineage>
</organism>
<gene>
    <name evidence="1" type="ORF">SLUN_37415</name>
</gene>
<dbReference type="OrthoDB" id="9790784at2"/>
<name>A0A2R4TD29_9ACTN</name>
<dbReference type="GeneID" id="55660926"/>
<dbReference type="EMBL" id="CP026304">
    <property type="protein sequence ID" value="AVZ77017.1"/>
    <property type="molecule type" value="Genomic_DNA"/>
</dbReference>
<sequence length="83" mass="8901">MESRDSIQLDGAAGVDELTAVSVADNTLTCKASSGNSAQQSNGNRPRYSLVADLVSIDGARAVIRIAKPDSPRRTDRTRRRTL</sequence>
<keyword evidence="2" id="KW-1185">Reference proteome</keyword>
<reference evidence="1 2" key="1">
    <citation type="submission" date="2018-01" db="EMBL/GenBank/DDBJ databases">
        <title>Complete genome sequence of Streptomyces lunaelactis MM109T, a Ferroverdin A producer isolated from cave moonmilk deposits.</title>
        <authorList>
            <person name="Naome A."/>
            <person name="Martinet L."/>
            <person name="Maciejewska M."/>
            <person name="Anderssen S."/>
            <person name="Adam D."/>
            <person name="Tenconi E."/>
            <person name="Deflandre B."/>
            <person name="Arguelles-Arias A."/>
            <person name="Calusinska M."/>
            <person name="Copieters W."/>
            <person name="Karim L."/>
            <person name="Hanikenne M."/>
            <person name="Baurain D."/>
            <person name="van Wezel G."/>
            <person name="Smargiasso N."/>
            <person name="de Pauw E."/>
            <person name="Delfosse P."/>
            <person name="Rigali S."/>
        </authorList>
    </citation>
    <scope>NUCLEOTIDE SEQUENCE [LARGE SCALE GENOMIC DNA]</scope>
    <source>
        <strain evidence="1 2">MM109</strain>
    </source>
</reference>
<evidence type="ECO:0000313" key="1">
    <source>
        <dbReference type="EMBL" id="AVZ77017.1"/>
    </source>
</evidence>
<dbReference type="AlphaFoldDB" id="A0A2R4TD29"/>
<accession>A0A2R4TD29</accession>
<dbReference type="RefSeq" id="WP_108154307.1">
    <property type="nucleotide sequence ID" value="NZ_CP026304.1"/>
</dbReference>
<proteinExistence type="predicted"/>
<dbReference type="Proteomes" id="UP000244201">
    <property type="component" value="Chromosome"/>
</dbReference>
<dbReference type="KEGG" id="slk:SLUN_37415"/>